<keyword evidence="3" id="KW-1185">Reference proteome</keyword>
<dbReference type="PANTHER" id="PTHR36222">
    <property type="entry name" value="SERINE PROTEASE INHIBITOR RV3364C"/>
    <property type="match status" value="1"/>
</dbReference>
<protein>
    <recommendedName>
        <fullName evidence="1">Roadblock/LAMTOR2 domain-containing protein</fullName>
    </recommendedName>
</protein>
<dbReference type="Gene3D" id="3.30.450.30">
    <property type="entry name" value="Dynein light chain 2a, cytoplasmic"/>
    <property type="match status" value="1"/>
</dbReference>
<evidence type="ECO:0000313" key="2">
    <source>
        <dbReference type="EMBL" id="MBA8928207.1"/>
    </source>
</evidence>
<proteinExistence type="predicted"/>
<comment type="caution">
    <text evidence="2">The sequence shown here is derived from an EMBL/GenBank/DDBJ whole genome shotgun (WGS) entry which is preliminary data.</text>
</comment>
<dbReference type="RefSeq" id="WP_025356701.1">
    <property type="nucleotide sequence ID" value="NZ_BAAABQ010000030.1"/>
</dbReference>
<accession>A0ABR6BNK9</accession>
<sequence>MTTAPQSRQVNQFGWLVNNFAEHVPGVAHAVVVSVDGVLLTSSARLPGERAEQVAAIAAGAVSLTTGASRCFDGGEVRRTVVEMEGGILLLMTIKDGSCLAVLAAPSCDVGQVAYEMTVLVDQVGPMLTPELRAELKVAKQALDSQPV</sequence>
<evidence type="ECO:0000313" key="3">
    <source>
        <dbReference type="Proteomes" id="UP000517916"/>
    </source>
</evidence>
<dbReference type="PANTHER" id="PTHR36222:SF1">
    <property type="entry name" value="SERINE PROTEASE INHIBITOR RV3364C"/>
    <property type="match status" value="1"/>
</dbReference>
<organism evidence="2 3">
    <name type="scientific">Kutzneria viridogrisea</name>
    <dbReference type="NCBI Taxonomy" id="47990"/>
    <lineage>
        <taxon>Bacteria</taxon>
        <taxon>Bacillati</taxon>
        <taxon>Actinomycetota</taxon>
        <taxon>Actinomycetes</taxon>
        <taxon>Pseudonocardiales</taxon>
        <taxon>Pseudonocardiaceae</taxon>
        <taxon>Kutzneria</taxon>
    </lineage>
</organism>
<gene>
    <name evidence="2" type="ORF">BC739_005424</name>
</gene>
<evidence type="ECO:0000259" key="1">
    <source>
        <dbReference type="SMART" id="SM00960"/>
    </source>
</evidence>
<name>A0ABR6BNK9_9PSEU</name>
<feature type="domain" description="Roadblock/LAMTOR2" evidence="1">
    <location>
        <begin position="14"/>
        <end position="104"/>
    </location>
</feature>
<dbReference type="InterPro" id="IPR004942">
    <property type="entry name" value="Roadblock/LAMTOR2_dom"/>
</dbReference>
<dbReference type="EMBL" id="JACJID010000004">
    <property type="protein sequence ID" value="MBA8928207.1"/>
    <property type="molecule type" value="Genomic_DNA"/>
</dbReference>
<dbReference type="Proteomes" id="UP000517916">
    <property type="component" value="Unassembled WGS sequence"/>
</dbReference>
<dbReference type="InterPro" id="IPR053141">
    <property type="entry name" value="Mycobact_SerProt_Inhib_Rv3364c"/>
</dbReference>
<dbReference type="SMART" id="SM00960">
    <property type="entry name" value="Robl_LC7"/>
    <property type="match status" value="1"/>
</dbReference>
<reference evidence="2 3" key="1">
    <citation type="submission" date="2020-08" db="EMBL/GenBank/DDBJ databases">
        <title>Genomic Encyclopedia of Archaeal and Bacterial Type Strains, Phase II (KMG-II): from individual species to whole genera.</title>
        <authorList>
            <person name="Goeker M."/>
        </authorList>
    </citation>
    <scope>NUCLEOTIDE SEQUENCE [LARGE SCALE GENOMIC DNA]</scope>
    <source>
        <strain evidence="2 3">DSM 43850</strain>
    </source>
</reference>
<dbReference type="SUPFAM" id="SSF103196">
    <property type="entry name" value="Roadblock/LC7 domain"/>
    <property type="match status" value="1"/>
</dbReference>
<dbReference type="Pfam" id="PF03259">
    <property type="entry name" value="Robl_LC7"/>
    <property type="match status" value="1"/>
</dbReference>